<dbReference type="InterPro" id="IPR028994">
    <property type="entry name" value="Integrin_alpha_N"/>
</dbReference>
<gene>
    <name evidence="4" type="ORF">OXD698_LOCUS34583</name>
</gene>
<dbReference type="Pfam" id="PF13517">
    <property type="entry name" value="FG-GAP_3"/>
    <property type="match status" value="12"/>
</dbReference>
<dbReference type="InterPro" id="IPR013517">
    <property type="entry name" value="FG-GAP"/>
</dbReference>
<keyword evidence="1" id="KW-0732">Signal</keyword>
<sequence>MIIFNSNTIIKLNLNALKLHKRLIEMNSIDDIISINDPDSGEHYEYTDDLGPGELFDFNNVDSNGESISNKDIEVKARKNWPDDEMRYAANRETKKTCSSLIKSILFSRECLACTISTISMLVGILIVVYTMRKKPVVICDMNFALVNPIQVEYNYQPQSVAVGDFNNDTWMDIVVANRATNNIAVLFGYGKAGLSSTSMTYSTSTNSTPCMVTVGDFNNDGRLDIVVANYGVNNVGIFLGIGKGAFESQTDLNNDKAQDIIVVNYGTQSISIFYGDGNGKFSNAMTYFTGYDSIPMSITVGDFNNDKHMDIAIANSGTNNVGILLGNENDTFITQNIFPTGYGSHPYSIATHDFNGDNFLDIVVANHGTHSVGVHLGNGNGSFTHSTIYSIGNSIPIAVVIGDMNNDNHTDLVVTNNGTNDIAVFIGYSNGSFRSPTMYSTGSLSSVSVAITDFNNDVIPDIVVIHNETNAIGILLGYSKGFLNQIQYSTGTNPAAIWFVSNYIDNTVSIRLGYADGLFGNETIIPVGSGPQALVVSDFNGDGHLDIIVANYNDSTVSVLLGYGTGSFANQMTYATGQGPSSIAIGDFNNDTYLDLVLANGFPHNNTISVLLGQGDGTFGIVMIYAAGNGPWALDVGDFNNDTILDVVVVNSWDSTVSILLGIGDGSFPDQTAYPTGNGPQAVVVGDFNNDGKPDFVVANRGDASVSVYLGYGNASFTDQMVYSVGSVPNAIVVGNFSKDAYLDIVVANQGDNDVSLLLGFGNGSFATQTTYSTGLAPNAIAAGDFNNDSLLDVVVGNLDNNSVSVLLHFVGGDLTSETTYASGGGSDLKYVIAGDFNNDTHQDLIVANFGTNNIGVLFGNGTGTFANQINFTMGPNSHPASIAAGDFNKDGQVDLAVANYGTKYIGMLLGNGKGWFTSQVVYGDSMDFAPLVIAAGDFYNDGQAEIVVAYDDRDNVDIFSAFDTGFFSPQKTYPSGRGPWCVAMGDFNNDNQLDIVVVNTNDNTISILFGYGNGSFAIGPTYLTIPSPSSVVVADFNNDTQLDIVVGDLDINYIICVYSGYGNGSFAYPLFFLASWGPGAIVVGDFNNDNKLDIIVANFYANNVSVLLGNGQGLFIPPVTYPIAIATGDFNNDTQLDIVVANNNDATISVLLGYGNGSFADQVTYPTGSYPYFVAVGDFNNDTRLDIVVANDGDNNVDLLLGYGDGSFANQTTFIVGNSPQALTVGDVNNDTRLDIVVVNTGDNTASVLLGFGDGTFREPTVYSTGFLPYFVALADFNSDKRLDIIVANYRDDRLSILFGYVNFAFVKQITLITGNGSQPKSFAIDDFNKDNRLDIAVTNSGTNNMGIFLSYANGSFALQKTYATGSSPRSIASGDFNNDTILDIVVANSGSDSVSVLFGYENGSFLNQTTFTTGFESKPYTVAVGHFNKDIFLDIAVINYGLSNVYVFLGYGNDTLVGESAFTLGFGSSPISLAVADFNNDKQLDFAVVNEGTDNLKILLETC</sequence>
<reference evidence="4" key="1">
    <citation type="submission" date="2021-02" db="EMBL/GenBank/DDBJ databases">
        <authorList>
            <person name="Nowell W R."/>
        </authorList>
    </citation>
    <scope>NUCLEOTIDE SEQUENCE</scope>
</reference>
<dbReference type="Gene3D" id="2.30.30.100">
    <property type="match status" value="12"/>
</dbReference>
<organism evidence="4 5">
    <name type="scientific">Adineta steineri</name>
    <dbReference type="NCBI Taxonomy" id="433720"/>
    <lineage>
        <taxon>Eukaryota</taxon>
        <taxon>Metazoa</taxon>
        <taxon>Spiralia</taxon>
        <taxon>Gnathifera</taxon>
        <taxon>Rotifera</taxon>
        <taxon>Eurotatoria</taxon>
        <taxon>Bdelloidea</taxon>
        <taxon>Adinetida</taxon>
        <taxon>Adinetidae</taxon>
        <taxon>Adineta</taxon>
    </lineage>
</organism>
<keyword evidence="2" id="KW-0677">Repeat</keyword>
<comment type="caution">
    <text evidence="4">The sequence shown here is derived from an EMBL/GenBank/DDBJ whole genome shotgun (WGS) entry which is preliminary data.</text>
</comment>
<keyword evidence="3" id="KW-0325">Glycoprotein</keyword>
<evidence type="ECO:0000313" key="5">
    <source>
        <dbReference type="Proteomes" id="UP000663844"/>
    </source>
</evidence>
<proteinExistence type="predicted"/>
<name>A0A819TYN6_9BILA</name>
<dbReference type="SUPFAM" id="SSF69318">
    <property type="entry name" value="Integrin alpha N-terminal domain"/>
    <property type="match status" value="5"/>
</dbReference>
<evidence type="ECO:0000256" key="3">
    <source>
        <dbReference type="ARBA" id="ARBA00023180"/>
    </source>
</evidence>
<dbReference type="PANTHER" id="PTHR46580">
    <property type="entry name" value="SENSOR KINASE-RELATED"/>
    <property type="match status" value="1"/>
</dbReference>
<dbReference type="SMART" id="SM00191">
    <property type="entry name" value="Int_alpha"/>
    <property type="match status" value="9"/>
</dbReference>
<protein>
    <submittedName>
        <fullName evidence="4">Uncharacterized protein</fullName>
    </submittedName>
</protein>
<evidence type="ECO:0000313" key="4">
    <source>
        <dbReference type="EMBL" id="CAF4085520.1"/>
    </source>
</evidence>
<accession>A0A819TYN6</accession>
<dbReference type="Gene3D" id="2.130.10.130">
    <property type="entry name" value="Integrin alpha, N-terminal"/>
    <property type="match status" value="4"/>
</dbReference>
<evidence type="ECO:0000256" key="1">
    <source>
        <dbReference type="ARBA" id="ARBA00022729"/>
    </source>
</evidence>
<dbReference type="Proteomes" id="UP000663844">
    <property type="component" value="Unassembled WGS sequence"/>
</dbReference>
<dbReference type="InterPro" id="IPR013519">
    <property type="entry name" value="Int_alpha_beta-p"/>
</dbReference>
<dbReference type="EMBL" id="CAJOAZ010005052">
    <property type="protein sequence ID" value="CAF4085520.1"/>
    <property type="molecule type" value="Genomic_DNA"/>
</dbReference>
<evidence type="ECO:0000256" key="2">
    <source>
        <dbReference type="ARBA" id="ARBA00022737"/>
    </source>
</evidence>